<dbReference type="EMBL" id="JACBZF010000005">
    <property type="protein sequence ID" value="NYH96479.1"/>
    <property type="molecule type" value="Genomic_DNA"/>
</dbReference>
<keyword evidence="7 9" id="KW-0012">Acyltransferase</keyword>
<organism evidence="9 10">
    <name type="scientific">Novosphingobium marinum</name>
    <dbReference type="NCBI Taxonomy" id="1514948"/>
    <lineage>
        <taxon>Bacteria</taxon>
        <taxon>Pseudomonadati</taxon>
        <taxon>Pseudomonadota</taxon>
        <taxon>Alphaproteobacteria</taxon>
        <taxon>Sphingomonadales</taxon>
        <taxon>Sphingomonadaceae</taxon>
        <taxon>Novosphingobium</taxon>
    </lineage>
</organism>
<evidence type="ECO:0000256" key="6">
    <source>
        <dbReference type="ARBA" id="ARBA00023136"/>
    </source>
</evidence>
<dbReference type="SMART" id="SM00563">
    <property type="entry name" value="PlsC"/>
    <property type="match status" value="1"/>
</dbReference>
<dbReference type="Proteomes" id="UP000522081">
    <property type="component" value="Unassembled WGS sequence"/>
</dbReference>
<name>A0A7Y9XXL8_9SPHN</name>
<proteinExistence type="predicted"/>
<keyword evidence="6" id="KW-0472">Membrane</keyword>
<comment type="caution">
    <text evidence="9">The sequence shown here is derived from an EMBL/GenBank/DDBJ whole genome shotgun (WGS) entry which is preliminary data.</text>
</comment>
<gene>
    <name evidence="9" type="ORF">FHS75_002818</name>
</gene>
<protein>
    <submittedName>
        <fullName evidence="9">1-acyl-sn-glycerol-3-phosphate acyltransferase</fullName>
        <ecNumber evidence="9">2.3.1.51</ecNumber>
    </submittedName>
</protein>
<evidence type="ECO:0000256" key="3">
    <source>
        <dbReference type="ARBA" id="ARBA00022692"/>
    </source>
</evidence>
<dbReference type="AlphaFoldDB" id="A0A7Y9XXL8"/>
<evidence type="ECO:0000256" key="7">
    <source>
        <dbReference type="ARBA" id="ARBA00023315"/>
    </source>
</evidence>
<evidence type="ECO:0000256" key="5">
    <source>
        <dbReference type="ARBA" id="ARBA00023098"/>
    </source>
</evidence>
<sequence length="231" mass="24965">MLLGWLLFCVTFYYAWRFLGRDNPWPRRFLSGVGRIAGARVKVVGSKPDVAFLVSNHSSWLDVPVIAGATGSAFVAHDGLAQFPLLRRLCEMNDTVFIARGNRASVAGQVRQVRQALHDTGMLTVFPEGTTEAGDALLPFKSSLLSALDPLPDGIAVHPLWVDYGPETRDIAWIGEEHGVANFLKIMARNRPLPVTLHILPALAGEALANRKSMAAAAQKAIEAAMAGARA</sequence>
<dbReference type="CDD" id="cd07989">
    <property type="entry name" value="LPLAT_AGPAT-like"/>
    <property type="match status" value="1"/>
</dbReference>
<keyword evidence="3" id="KW-0812">Transmembrane</keyword>
<keyword evidence="5" id="KW-0443">Lipid metabolism</keyword>
<accession>A0A7Y9XXL8</accession>
<dbReference type="GO" id="GO:0003841">
    <property type="term" value="F:1-acylglycerol-3-phosphate O-acyltransferase activity"/>
    <property type="evidence" value="ECO:0007669"/>
    <property type="project" value="UniProtKB-EC"/>
</dbReference>
<evidence type="ECO:0000256" key="4">
    <source>
        <dbReference type="ARBA" id="ARBA00022989"/>
    </source>
</evidence>
<dbReference type="PANTHER" id="PTHR23063">
    <property type="entry name" value="PHOSPHOLIPID ACYLTRANSFERASE"/>
    <property type="match status" value="1"/>
</dbReference>
<evidence type="ECO:0000313" key="10">
    <source>
        <dbReference type="Proteomes" id="UP000522081"/>
    </source>
</evidence>
<dbReference type="RefSeq" id="WP_179408318.1">
    <property type="nucleotide sequence ID" value="NZ_BMGF01000005.1"/>
</dbReference>
<keyword evidence="4" id="KW-1133">Transmembrane helix</keyword>
<keyword evidence="10" id="KW-1185">Reference proteome</keyword>
<evidence type="ECO:0000313" key="9">
    <source>
        <dbReference type="EMBL" id="NYH96479.1"/>
    </source>
</evidence>
<dbReference type="InterPro" id="IPR002123">
    <property type="entry name" value="Plipid/glycerol_acylTrfase"/>
</dbReference>
<dbReference type="EC" id="2.3.1.51" evidence="9"/>
<dbReference type="GO" id="GO:0016020">
    <property type="term" value="C:membrane"/>
    <property type="evidence" value="ECO:0007669"/>
    <property type="project" value="UniProtKB-SubCell"/>
</dbReference>
<comment type="subcellular location">
    <subcellularLocation>
        <location evidence="1">Membrane</location>
    </subcellularLocation>
</comment>
<dbReference type="PANTHER" id="PTHR23063:SF52">
    <property type="entry name" value="LYSOPHOSPHATIDYLCHOLINE ACYLTRANSFERASE"/>
    <property type="match status" value="1"/>
</dbReference>
<dbReference type="Pfam" id="PF01553">
    <property type="entry name" value="Acyltransferase"/>
    <property type="match status" value="1"/>
</dbReference>
<feature type="domain" description="Phospholipid/glycerol acyltransferase" evidence="8">
    <location>
        <begin position="51"/>
        <end position="165"/>
    </location>
</feature>
<evidence type="ECO:0000256" key="2">
    <source>
        <dbReference type="ARBA" id="ARBA00022679"/>
    </source>
</evidence>
<keyword evidence="2 9" id="KW-0808">Transferase</keyword>
<dbReference type="SUPFAM" id="SSF69593">
    <property type="entry name" value="Glycerol-3-phosphate (1)-acyltransferase"/>
    <property type="match status" value="1"/>
</dbReference>
<evidence type="ECO:0000259" key="8">
    <source>
        <dbReference type="SMART" id="SM00563"/>
    </source>
</evidence>
<evidence type="ECO:0000256" key="1">
    <source>
        <dbReference type="ARBA" id="ARBA00004370"/>
    </source>
</evidence>
<dbReference type="GO" id="GO:0006629">
    <property type="term" value="P:lipid metabolic process"/>
    <property type="evidence" value="ECO:0007669"/>
    <property type="project" value="UniProtKB-KW"/>
</dbReference>
<reference evidence="9 10" key="1">
    <citation type="submission" date="2020-07" db="EMBL/GenBank/DDBJ databases">
        <title>Genomic Encyclopedia of Type Strains, Phase IV (KMG-IV): sequencing the most valuable type-strain genomes for metagenomic binning, comparative biology and taxonomic classification.</title>
        <authorList>
            <person name="Goeker M."/>
        </authorList>
    </citation>
    <scope>NUCLEOTIDE SEQUENCE [LARGE SCALE GENOMIC DNA]</scope>
    <source>
        <strain evidence="9 10">DSM 29043</strain>
    </source>
</reference>